<reference evidence="1" key="1">
    <citation type="journal article" date="2013" name="J. Plant Res.">
        <title>Effect of fungi and light on seed germination of three Opuntia species from semiarid lands of central Mexico.</title>
        <authorList>
            <person name="Delgado-Sanchez P."/>
            <person name="Jimenez-Bremont J.F."/>
            <person name="Guerrero-Gonzalez Mde L."/>
            <person name="Flores J."/>
        </authorList>
    </citation>
    <scope>NUCLEOTIDE SEQUENCE</scope>
    <source>
        <tissue evidence="1">Cladode</tissue>
    </source>
</reference>
<organism evidence="1">
    <name type="scientific">Opuntia streptacantha</name>
    <name type="common">Prickly pear cactus</name>
    <name type="synonym">Opuntia cardona</name>
    <dbReference type="NCBI Taxonomy" id="393608"/>
    <lineage>
        <taxon>Eukaryota</taxon>
        <taxon>Viridiplantae</taxon>
        <taxon>Streptophyta</taxon>
        <taxon>Embryophyta</taxon>
        <taxon>Tracheophyta</taxon>
        <taxon>Spermatophyta</taxon>
        <taxon>Magnoliopsida</taxon>
        <taxon>eudicotyledons</taxon>
        <taxon>Gunneridae</taxon>
        <taxon>Pentapetalae</taxon>
        <taxon>Caryophyllales</taxon>
        <taxon>Cactineae</taxon>
        <taxon>Cactaceae</taxon>
        <taxon>Opuntioideae</taxon>
        <taxon>Opuntia</taxon>
    </lineage>
</organism>
<accession>A0A7C9D1F3</accession>
<dbReference type="AlphaFoldDB" id="A0A7C9D1F3"/>
<sequence length="101" mass="11516">MAYSFIWEILQRSKSWHRSSAPRSVMPYLAGELTDCKTWEKSLRTNSPLVELANTTGRPPTTAVHEHRCQHFNAVAVLHQPLTHIPRFLPPLAGRQTCRSP</sequence>
<name>A0A7C9D1F3_OPUST</name>
<dbReference type="EMBL" id="GISG01055787">
    <property type="protein sequence ID" value="MBA4626289.1"/>
    <property type="molecule type" value="Transcribed_RNA"/>
</dbReference>
<reference evidence="1" key="2">
    <citation type="submission" date="2020-07" db="EMBL/GenBank/DDBJ databases">
        <authorList>
            <person name="Vera ALvarez R."/>
            <person name="Arias-Moreno D.M."/>
            <person name="Jimenez-Jacinto V."/>
            <person name="Jimenez-Bremont J.F."/>
            <person name="Swaminathan K."/>
            <person name="Moose S.P."/>
            <person name="Guerrero-Gonzalez M.L."/>
            <person name="Marino-Ramirez L."/>
            <person name="Landsman D."/>
            <person name="Rodriguez-Kessler M."/>
            <person name="Delgado-Sanchez P."/>
        </authorList>
    </citation>
    <scope>NUCLEOTIDE SEQUENCE</scope>
    <source>
        <tissue evidence="1">Cladode</tissue>
    </source>
</reference>
<proteinExistence type="predicted"/>
<protein>
    <submittedName>
        <fullName evidence="1">Uncharacterized protein</fullName>
    </submittedName>
</protein>
<evidence type="ECO:0000313" key="1">
    <source>
        <dbReference type="EMBL" id="MBA4626289.1"/>
    </source>
</evidence>
<dbReference type="EMBL" id="GISG01055785">
    <property type="protein sequence ID" value="MBA4626288.1"/>
    <property type="molecule type" value="Transcribed_RNA"/>
</dbReference>